<dbReference type="eggNOG" id="COG0330">
    <property type="taxonomic scope" value="Bacteria"/>
</dbReference>
<feature type="transmembrane region" description="Helical" evidence="6">
    <location>
        <begin position="23"/>
        <end position="44"/>
    </location>
</feature>
<protein>
    <recommendedName>
        <fullName evidence="6">Protein HflK</fullName>
    </recommendedName>
</protein>
<dbReference type="PANTHER" id="PTHR43327">
    <property type="entry name" value="STOMATIN-LIKE PROTEIN 2, MITOCHONDRIAL"/>
    <property type="match status" value="1"/>
</dbReference>
<dbReference type="SMART" id="SM00244">
    <property type="entry name" value="PHB"/>
    <property type="match status" value="1"/>
</dbReference>
<evidence type="ECO:0000313" key="9">
    <source>
        <dbReference type="Proteomes" id="UP000030652"/>
    </source>
</evidence>
<dbReference type="PANTHER" id="PTHR43327:SF2">
    <property type="entry name" value="MODULATOR OF FTSH PROTEASE HFLK"/>
    <property type="match status" value="1"/>
</dbReference>
<comment type="subcellular location">
    <subcellularLocation>
        <location evidence="1">Membrane</location>
        <topology evidence="1">Single-pass membrane protein</topology>
    </subcellularLocation>
</comment>
<sequence>MNGYGDKPEFKFEKIQFDPFKKYIVPIAVVLGIIIIGVSSVFTVKANQEAALLRFGKYADTVGPGLHFKLPFGIDKVYAAEVKRIYNEEFGYRTVRSGRESMIDYNFRGATEVSLMLTGDRNCAVVHWVVRYKIKDLKEYLFNVRDVKSTIRDVSEAVMRRIVGDRSIDEVLTIGRREIEDVAQAEIETVLDDYGCGIDIQVVNLKGVNPPDQVKDAFDAVNKAVQMRDQITNEAEGKKNKIIPAAMGKKEQAIREAEGYKIKRVNEATGDTKAFLAVFKEYEKAKDVTRRRLYLETMEKAIPKCEAVYIIDEDQKGILPILNLGESKVLK</sequence>
<comment type="similarity">
    <text evidence="2 6">Belongs to the band 7/mec-2 family. HflK subfamily.</text>
</comment>
<proteinExistence type="inferred from homology"/>
<keyword evidence="3 6" id="KW-0812">Transmembrane</keyword>
<dbReference type="InterPro" id="IPR036013">
    <property type="entry name" value="Band_7/SPFH_dom_sf"/>
</dbReference>
<organism evidence="8 9">
    <name type="scientific">Candidatus Scalindua brodae</name>
    <dbReference type="NCBI Taxonomy" id="237368"/>
    <lineage>
        <taxon>Bacteria</taxon>
        <taxon>Pseudomonadati</taxon>
        <taxon>Planctomycetota</taxon>
        <taxon>Candidatus Brocadiia</taxon>
        <taxon>Candidatus Brocadiales</taxon>
        <taxon>Candidatus Scalinduaceae</taxon>
        <taxon>Candidatus Scalindua</taxon>
    </lineage>
</organism>
<reference evidence="8 9" key="1">
    <citation type="submission" date="2014-10" db="EMBL/GenBank/DDBJ databases">
        <title>Draft genome of anammox bacterium scalindua brodae, obtained using differential coverage binning of sequence data from two enrichment reactors.</title>
        <authorList>
            <person name="Speth D.R."/>
            <person name="Russ L."/>
            <person name="Kartal B."/>
            <person name="Op den Camp H.J."/>
            <person name="Dutilh B.E."/>
            <person name="Jetten M.S."/>
        </authorList>
    </citation>
    <scope>NUCLEOTIDE SEQUENCE [LARGE SCALE GENOMIC DNA]</scope>
    <source>
        <strain evidence="8">RU1</strain>
    </source>
</reference>
<name>A0A0B0EG90_9BACT</name>
<dbReference type="SUPFAM" id="SSF117892">
    <property type="entry name" value="Band 7/SPFH domain"/>
    <property type="match status" value="1"/>
</dbReference>
<keyword evidence="4 6" id="KW-1133">Transmembrane helix</keyword>
<gene>
    <name evidence="8" type="ORF">SCABRO_02158</name>
</gene>
<dbReference type="PATRIC" id="fig|237368.3.peg.2329"/>
<evidence type="ECO:0000259" key="7">
    <source>
        <dbReference type="SMART" id="SM00244"/>
    </source>
</evidence>
<evidence type="ECO:0000256" key="2">
    <source>
        <dbReference type="ARBA" id="ARBA00006971"/>
    </source>
</evidence>
<dbReference type="Pfam" id="PF01145">
    <property type="entry name" value="Band_7"/>
    <property type="match status" value="1"/>
</dbReference>
<evidence type="ECO:0000313" key="8">
    <source>
        <dbReference type="EMBL" id="KHE92107.1"/>
    </source>
</evidence>
<dbReference type="InterPro" id="IPR001107">
    <property type="entry name" value="Band_7"/>
</dbReference>
<dbReference type="EMBL" id="JRYO01000152">
    <property type="protein sequence ID" value="KHE92107.1"/>
    <property type="molecule type" value="Genomic_DNA"/>
</dbReference>
<dbReference type="GO" id="GO:0016020">
    <property type="term" value="C:membrane"/>
    <property type="evidence" value="ECO:0007669"/>
    <property type="project" value="UniProtKB-SubCell"/>
</dbReference>
<dbReference type="Gene3D" id="3.30.479.30">
    <property type="entry name" value="Band 7 domain"/>
    <property type="match status" value="1"/>
</dbReference>
<evidence type="ECO:0000256" key="4">
    <source>
        <dbReference type="ARBA" id="ARBA00022989"/>
    </source>
</evidence>
<comment type="function">
    <text evidence="6">HflC and HflK could encode or regulate a protease.</text>
</comment>
<feature type="domain" description="Band 7" evidence="7">
    <location>
        <begin position="39"/>
        <end position="222"/>
    </location>
</feature>
<comment type="subunit">
    <text evidence="6">HflC and HflK may interact to form a multimeric complex.</text>
</comment>
<dbReference type="Proteomes" id="UP000030652">
    <property type="component" value="Unassembled WGS sequence"/>
</dbReference>
<dbReference type="NCBIfam" id="TIGR01933">
    <property type="entry name" value="hflK"/>
    <property type="match status" value="1"/>
</dbReference>
<evidence type="ECO:0000256" key="6">
    <source>
        <dbReference type="RuleBase" id="RU364113"/>
    </source>
</evidence>
<dbReference type="CDD" id="cd03404">
    <property type="entry name" value="SPFH_HflK"/>
    <property type="match status" value="1"/>
</dbReference>
<accession>A0A0B0EG90</accession>
<evidence type="ECO:0000256" key="5">
    <source>
        <dbReference type="ARBA" id="ARBA00023136"/>
    </source>
</evidence>
<dbReference type="InterPro" id="IPR010201">
    <property type="entry name" value="HflK"/>
</dbReference>
<comment type="caution">
    <text evidence="8">The sequence shown here is derived from an EMBL/GenBank/DDBJ whole genome shotgun (WGS) entry which is preliminary data.</text>
</comment>
<evidence type="ECO:0000256" key="3">
    <source>
        <dbReference type="ARBA" id="ARBA00022692"/>
    </source>
</evidence>
<dbReference type="InterPro" id="IPR050710">
    <property type="entry name" value="Band7/mec-2_domain"/>
</dbReference>
<evidence type="ECO:0000256" key="1">
    <source>
        <dbReference type="ARBA" id="ARBA00004167"/>
    </source>
</evidence>
<dbReference type="AlphaFoldDB" id="A0A0B0EG90"/>
<keyword evidence="5 6" id="KW-0472">Membrane</keyword>